<evidence type="ECO:0000256" key="6">
    <source>
        <dbReference type="ARBA" id="ARBA00023170"/>
    </source>
</evidence>
<keyword evidence="7" id="KW-0325">Glycoprotein</keyword>
<evidence type="ECO:0000259" key="9">
    <source>
        <dbReference type="Pfam" id="PF22572"/>
    </source>
</evidence>
<evidence type="ECO:0000256" key="5">
    <source>
        <dbReference type="ARBA" id="ARBA00023040"/>
    </source>
</evidence>
<keyword evidence="11" id="KW-1185">Reference proteome</keyword>
<evidence type="ECO:0000256" key="4">
    <source>
        <dbReference type="ARBA" id="ARBA00022729"/>
    </source>
</evidence>
<keyword evidence="5" id="KW-0297">G-protein coupled receptor</keyword>
<keyword evidence="4" id="KW-0732">Signal</keyword>
<reference evidence="10" key="1">
    <citation type="submission" date="2013-04" db="EMBL/GenBank/DDBJ databases">
        <authorList>
            <person name="Qu J."/>
            <person name="Murali S.C."/>
            <person name="Bandaranaike D."/>
            <person name="Bellair M."/>
            <person name="Blankenburg K."/>
            <person name="Chao H."/>
            <person name="Dinh H."/>
            <person name="Doddapaneni H."/>
            <person name="Downs B."/>
            <person name="Dugan-Rocha S."/>
            <person name="Elkadiri S."/>
            <person name="Gnanaolivu R.D."/>
            <person name="Hernandez B."/>
            <person name="Javaid M."/>
            <person name="Jayaseelan J.C."/>
            <person name="Lee S."/>
            <person name="Li M."/>
            <person name="Ming W."/>
            <person name="Munidasa M."/>
            <person name="Muniz J."/>
            <person name="Nguyen L."/>
            <person name="Ongeri F."/>
            <person name="Osuji N."/>
            <person name="Pu L.-L."/>
            <person name="Puazo M."/>
            <person name="Qu C."/>
            <person name="Quiroz J."/>
            <person name="Raj R."/>
            <person name="Weissenberger G."/>
            <person name="Xin Y."/>
            <person name="Zou X."/>
            <person name="Han Y."/>
            <person name="Richards S."/>
            <person name="Worley K."/>
            <person name="Muzny D."/>
            <person name="Gibbs R."/>
        </authorList>
    </citation>
    <scope>NUCLEOTIDE SEQUENCE</scope>
    <source>
        <strain evidence="10">Sampled in the wild</strain>
    </source>
</reference>
<dbReference type="GO" id="GO:0005886">
    <property type="term" value="C:plasma membrane"/>
    <property type="evidence" value="ECO:0007669"/>
    <property type="project" value="UniProtKB-SubCell"/>
</dbReference>
<keyword evidence="3" id="KW-1003">Cell membrane</keyword>
<feature type="non-terminal residue" evidence="10">
    <location>
        <position position="322"/>
    </location>
</feature>
<proteinExistence type="inferred from homology"/>
<evidence type="ECO:0000256" key="8">
    <source>
        <dbReference type="ARBA" id="ARBA00023224"/>
    </source>
</evidence>
<organism evidence="10 11">
    <name type="scientific">Ladona fulva</name>
    <name type="common">Scarce chaser dragonfly</name>
    <name type="synonym">Libellula fulva</name>
    <dbReference type="NCBI Taxonomy" id="123851"/>
    <lineage>
        <taxon>Eukaryota</taxon>
        <taxon>Metazoa</taxon>
        <taxon>Ecdysozoa</taxon>
        <taxon>Arthropoda</taxon>
        <taxon>Hexapoda</taxon>
        <taxon>Insecta</taxon>
        <taxon>Pterygota</taxon>
        <taxon>Palaeoptera</taxon>
        <taxon>Odonata</taxon>
        <taxon>Epiprocta</taxon>
        <taxon>Anisoptera</taxon>
        <taxon>Libelluloidea</taxon>
        <taxon>Libellulidae</taxon>
        <taxon>Ladona</taxon>
    </lineage>
</organism>
<dbReference type="Proteomes" id="UP000792457">
    <property type="component" value="Unassembled WGS sequence"/>
</dbReference>
<comment type="similarity">
    <text evidence="2">Belongs to the G-protein coupled receptor 3 family.</text>
</comment>
<dbReference type="Pfam" id="PF22572">
    <property type="entry name" value="GPR158_179_EC"/>
    <property type="match status" value="1"/>
</dbReference>
<reference evidence="10" key="2">
    <citation type="submission" date="2017-10" db="EMBL/GenBank/DDBJ databases">
        <title>Ladona fulva Genome sequencing and assembly.</title>
        <authorList>
            <person name="Murali S."/>
            <person name="Richards S."/>
            <person name="Bandaranaike D."/>
            <person name="Bellair M."/>
            <person name="Blankenburg K."/>
            <person name="Chao H."/>
            <person name="Dinh H."/>
            <person name="Doddapaneni H."/>
            <person name="Dugan-Rocha S."/>
            <person name="Elkadiri S."/>
            <person name="Gnanaolivu R."/>
            <person name="Hernandez B."/>
            <person name="Skinner E."/>
            <person name="Javaid M."/>
            <person name="Lee S."/>
            <person name="Li M."/>
            <person name="Ming W."/>
            <person name="Munidasa M."/>
            <person name="Muniz J."/>
            <person name="Nguyen L."/>
            <person name="Hughes D."/>
            <person name="Osuji N."/>
            <person name="Pu L.-L."/>
            <person name="Puazo M."/>
            <person name="Qu C."/>
            <person name="Quiroz J."/>
            <person name="Raj R."/>
            <person name="Weissenberger G."/>
            <person name="Xin Y."/>
            <person name="Zou X."/>
            <person name="Han Y."/>
            <person name="Worley K."/>
            <person name="Muzny D."/>
            <person name="Gibbs R."/>
        </authorList>
    </citation>
    <scope>NUCLEOTIDE SEQUENCE</scope>
    <source>
        <strain evidence="10">Sampled in the wild</strain>
    </source>
</reference>
<dbReference type="PANTHER" id="PTHR32546">
    <property type="entry name" value="G-PROTEIN COUPLED RECEPTOR 158-RELATED"/>
    <property type="match status" value="1"/>
</dbReference>
<dbReference type="EMBL" id="KZ309461">
    <property type="protein sequence ID" value="KAG8238876.1"/>
    <property type="molecule type" value="Genomic_DNA"/>
</dbReference>
<dbReference type="PANTHER" id="PTHR32546:SF16">
    <property type="entry name" value="G-PROTEIN COUPLED RECEPTOR CG31760-RELATED"/>
    <property type="match status" value="1"/>
</dbReference>
<protein>
    <recommendedName>
        <fullName evidence="9">GPR158/179 extracellular domain-containing protein</fullName>
    </recommendedName>
</protein>
<dbReference type="InterPro" id="IPR054714">
    <property type="entry name" value="GPR158_179_extracellular"/>
</dbReference>
<keyword evidence="8" id="KW-0807">Transducer</keyword>
<name>A0A8K0KNZ9_LADFU</name>
<evidence type="ECO:0000313" key="10">
    <source>
        <dbReference type="EMBL" id="KAG8238876.1"/>
    </source>
</evidence>
<keyword evidence="6" id="KW-0675">Receptor</keyword>
<keyword evidence="3" id="KW-0472">Membrane</keyword>
<feature type="domain" description="GPR158/179 extracellular" evidence="9">
    <location>
        <begin position="211"/>
        <end position="309"/>
    </location>
</feature>
<dbReference type="GO" id="GO:0004930">
    <property type="term" value="F:G protein-coupled receptor activity"/>
    <property type="evidence" value="ECO:0007669"/>
    <property type="project" value="UniProtKB-KW"/>
</dbReference>
<evidence type="ECO:0000256" key="3">
    <source>
        <dbReference type="ARBA" id="ARBA00022475"/>
    </source>
</evidence>
<evidence type="ECO:0000256" key="2">
    <source>
        <dbReference type="ARBA" id="ARBA00007242"/>
    </source>
</evidence>
<dbReference type="OrthoDB" id="2129233at2759"/>
<dbReference type="AlphaFoldDB" id="A0A8K0KNZ9"/>
<evidence type="ECO:0000256" key="7">
    <source>
        <dbReference type="ARBA" id="ARBA00023180"/>
    </source>
</evidence>
<dbReference type="InterPro" id="IPR043458">
    <property type="entry name" value="GPR158/179"/>
</dbReference>
<comment type="subcellular location">
    <subcellularLocation>
        <location evidence="1">Cell membrane</location>
        <topology evidence="1">Multi-pass membrane protein</topology>
    </subcellularLocation>
</comment>
<evidence type="ECO:0000256" key="1">
    <source>
        <dbReference type="ARBA" id="ARBA00004651"/>
    </source>
</evidence>
<gene>
    <name evidence="10" type="ORF">J437_LFUL018658</name>
</gene>
<sequence>MKLSDLVQRLLASSALHAALTGTTFRITLNEAFEGRPLIRKENRREEARKNEDPREVALQSINDITTNNMGSLCVTEDYRILPVNLPSVPERFEDSTQRADMAAAVIQELGINHKDELLKVLLRGLITPDRKMIAVRAVAMNMTTSGVINSAGWKAEIFRDNRRVINHIPGPELYTRLDSKPWYQPSVTSGGKPIPQRGRNYRHHGHQGWWTLPYYSCFTNAWTVSYALCCGTKVLLYYRAKGFLGLDFNLTDLEVNQCDMRSKPNYDSQLTAFLGTHKCHNKTSNCEFKDGNGWARGSYLCHCRPGYYFPQKHKSLNGTIV</sequence>
<evidence type="ECO:0000313" key="11">
    <source>
        <dbReference type="Proteomes" id="UP000792457"/>
    </source>
</evidence>
<accession>A0A8K0KNZ9</accession>
<comment type="caution">
    <text evidence="10">The sequence shown here is derived from an EMBL/GenBank/DDBJ whole genome shotgun (WGS) entry which is preliminary data.</text>
</comment>